<organism evidence="1">
    <name type="scientific">Desulfovibrio sp. U5L</name>
    <dbReference type="NCBI Taxonomy" id="596152"/>
    <lineage>
        <taxon>Bacteria</taxon>
        <taxon>Pseudomonadati</taxon>
        <taxon>Thermodesulfobacteriota</taxon>
        <taxon>Desulfovibrionia</taxon>
        <taxon>Desulfovibrionales</taxon>
        <taxon>Desulfovibrionaceae</taxon>
        <taxon>Desulfovibrio</taxon>
    </lineage>
</organism>
<dbReference type="EMBL" id="JH600068">
    <property type="protein sequence ID" value="EIG53181.1"/>
    <property type="molecule type" value="Genomic_DNA"/>
</dbReference>
<name>I2Q075_9BACT</name>
<dbReference type="HOGENOM" id="CLU_2681779_0_0_7"/>
<reference evidence="1" key="1">
    <citation type="submission" date="2011-11" db="EMBL/GenBank/DDBJ databases">
        <title>Improved High-Quality Draft sequence of Desulfovibrio sp. U5L.</title>
        <authorList>
            <consortium name="US DOE Joint Genome Institute"/>
            <person name="Lucas S."/>
            <person name="Han J."/>
            <person name="Lapidus A."/>
            <person name="Cheng J.-F."/>
            <person name="Goodwin L."/>
            <person name="Pitluck S."/>
            <person name="Peters L."/>
            <person name="Ovchinnikova G."/>
            <person name="Held B."/>
            <person name="Detter J.C."/>
            <person name="Han C."/>
            <person name="Tapia R."/>
            <person name="Land M."/>
            <person name="Hauser L."/>
            <person name="Kyrpides N."/>
            <person name="Ivanova N."/>
            <person name="Pagani I."/>
            <person name="Gabster J."/>
            <person name="Walker C."/>
            <person name="Stolyar S."/>
            <person name="Stahl D."/>
            <person name="Arkin A."/>
            <person name="Dehal P."/>
            <person name="Hazen T."/>
            <person name="Woyke T."/>
        </authorList>
    </citation>
    <scope>NUCLEOTIDE SEQUENCE [LARGE SCALE GENOMIC DNA]</scope>
    <source>
        <strain evidence="1">U5L</strain>
    </source>
</reference>
<evidence type="ECO:0000313" key="1">
    <source>
        <dbReference type="EMBL" id="EIG53181.1"/>
    </source>
</evidence>
<accession>I2Q075</accession>
<protein>
    <submittedName>
        <fullName evidence="1">Uncharacterized protein</fullName>
    </submittedName>
</protein>
<sequence>MAIHTYRYRYTAEVEITVDDEKAPQQQVEEIADQAVTDHADRLVDVDCYGLLGPVELSPGVLGDAVKIGTWDRI</sequence>
<proteinExistence type="predicted"/>
<dbReference type="AlphaFoldDB" id="I2Q075"/>
<gene>
    <name evidence="1" type="ORF">DesU5LDRAFT_1496</name>
</gene>
<dbReference type="STRING" id="596152.DesU5LDRAFT_1496"/>